<reference evidence="4 5" key="1">
    <citation type="submission" date="2019-02" db="EMBL/GenBank/DDBJ databases">
        <title>Deep-cultivation of Planctomycetes and their phenomic and genomic characterization uncovers novel biology.</title>
        <authorList>
            <person name="Wiegand S."/>
            <person name="Jogler M."/>
            <person name="Boedeker C."/>
            <person name="Pinto D."/>
            <person name="Vollmers J."/>
            <person name="Rivas-Marin E."/>
            <person name="Kohn T."/>
            <person name="Peeters S.H."/>
            <person name="Heuer A."/>
            <person name="Rast P."/>
            <person name="Oberbeckmann S."/>
            <person name="Bunk B."/>
            <person name="Jeske O."/>
            <person name="Meyerdierks A."/>
            <person name="Storesund J.E."/>
            <person name="Kallscheuer N."/>
            <person name="Luecker S."/>
            <person name="Lage O.M."/>
            <person name="Pohl T."/>
            <person name="Merkel B.J."/>
            <person name="Hornburger P."/>
            <person name="Mueller R.-W."/>
            <person name="Bruemmer F."/>
            <person name="Labrenz M."/>
            <person name="Spormann A.M."/>
            <person name="Op den Camp H."/>
            <person name="Overmann J."/>
            <person name="Amann R."/>
            <person name="Jetten M.S.M."/>
            <person name="Mascher T."/>
            <person name="Medema M.H."/>
            <person name="Devos D.P."/>
            <person name="Kaster A.-K."/>
            <person name="Ovreas L."/>
            <person name="Rohde M."/>
            <person name="Galperin M.Y."/>
            <person name="Jogler C."/>
        </authorList>
    </citation>
    <scope>NUCLEOTIDE SEQUENCE [LARGE SCALE GENOMIC DNA]</scope>
    <source>
        <strain evidence="4 5">Mal52</strain>
    </source>
</reference>
<dbReference type="PANTHER" id="PTHR30575">
    <property type="entry name" value="PEPTIDASE M20"/>
    <property type="match status" value="1"/>
</dbReference>
<gene>
    <name evidence="4" type="primary">abgB</name>
    <name evidence="4" type="ORF">Mal52_33830</name>
</gene>
<dbReference type="GO" id="GO:0071713">
    <property type="term" value="F:para-aminobenzoyl-glutamate hydrolase activity"/>
    <property type="evidence" value="ECO:0007669"/>
    <property type="project" value="TreeGrafter"/>
</dbReference>
<dbReference type="Proteomes" id="UP000319383">
    <property type="component" value="Chromosome"/>
</dbReference>
<dbReference type="InterPro" id="IPR052030">
    <property type="entry name" value="Peptidase_M20/M20A_hydrolases"/>
</dbReference>
<keyword evidence="1 4" id="KW-0378">Hydrolase</keyword>
<sequence>MNSCAELKQHLTHEIDARRETVVGIGEAIMDAPELGFKEFRTADLVKESFTDFGLSFDDQLAITGVKAVLRGGKPGPTVALMGELDALQVPDHPRACAETGAAHACGHNAQIAGMLGAALGLTQSGVAEQLAGTIVFFAVPAEEYVEIGYRLGLVKEGRTSFLTGKQELIRLGLFDDVDMAVMIHSTSPDVHEGRMGLAPSSNGFLAKNIRFLGKASHAGGFPERGVNALNAAQLALSAINAQRETFRDEDCVRVHPIITKGGDLVNIVPAEVCLETYVRGKTPAAILDASAKVDRALRGAAMAMGCRVEIETVPGNLPLRNDPELAELFRNNAGAILGSDGYRDYPHAGGSTDAGDLSQIMPVLHPMMTGASGSHHQIDWHISDADAGYLAPAKTLATMAVDLLHGDAANAQRVMANHEVAMTKEEYLDCQRAVFQTETFDGNQ</sequence>
<dbReference type="PANTHER" id="PTHR30575:SF3">
    <property type="entry name" value="PEPTIDASE M20 DIMERISATION DOMAIN-CONTAINING PROTEIN"/>
    <property type="match status" value="1"/>
</dbReference>
<dbReference type="Pfam" id="PF07687">
    <property type="entry name" value="M20_dimer"/>
    <property type="match status" value="1"/>
</dbReference>
<name>A0A517ZR03_9PLAN</name>
<dbReference type="SUPFAM" id="SSF55031">
    <property type="entry name" value="Bacterial exopeptidase dimerisation domain"/>
    <property type="match status" value="1"/>
</dbReference>
<dbReference type="Gene3D" id="3.30.70.360">
    <property type="match status" value="1"/>
</dbReference>
<dbReference type="RefSeq" id="WP_145377183.1">
    <property type="nucleotide sequence ID" value="NZ_CP036276.1"/>
</dbReference>
<dbReference type="GO" id="GO:0046657">
    <property type="term" value="P:folic acid catabolic process"/>
    <property type="evidence" value="ECO:0007669"/>
    <property type="project" value="TreeGrafter"/>
</dbReference>
<proteinExistence type="inferred from homology"/>
<feature type="domain" description="Peptidase M20 dimerisation" evidence="3">
    <location>
        <begin position="204"/>
        <end position="291"/>
    </location>
</feature>
<evidence type="ECO:0000259" key="3">
    <source>
        <dbReference type="Pfam" id="PF07687"/>
    </source>
</evidence>
<dbReference type="PIRSF" id="PIRSF037226">
    <property type="entry name" value="Amidohydrolase_ACY1L2_prd"/>
    <property type="match status" value="1"/>
</dbReference>
<organism evidence="4 5">
    <name type="scientific">Symmachiella dynata</name>
    <dbReference type="NCBI Taxonomy" id="2527995"/>
    <lineage>
        <taxon>Bacteria</taxon>
        <taxon>Pseudomonadati</taxon>
        <taxon>Planctomycetota</taxon>
        <taxon>Planctomycetia</taxon>
        <taxon>Planctomycetales</taxon>
        <taxon>Planctomycetaceae</taxon>
        <taxon>Symmachiella</taxon>
    </lineage>
</organism>
<dbReference type="GO" id="GO:0005737">
    <property type="term" value="C:cytoplasm"/>
    <property type="evidence" value="ECO:0007669"/>
    <property type="project" value="TreeGrafter"/>
</dbReference>
<dbReference type="SUPFAM" id="SSF53187">
    <property type="entry name" value="Zn-dependent exopeptidases"/>
    <property type="match status" value="1"/>
</dbReference>
<dbReference type="InterPro" id="IPR036264">
    <property type="entry name" value="Bact_exopeptidase_dim_dom"/>
</dbReference>
<keyword evidence="5" id="KW-1185">Reference proteome</keyword>
<accession>A0A517ZR03</accession>
<dbReference type="NCBIfam" id="TIGR01891">
    <property type="entry name" value="amidohydrolases"/>
    <property type="match status" value="1"/>
</dbReference>
<evidence type="ECO:0000256" key="1">
    <source>
        <dbReference type="ARBA" id="ARBA00022801"/>
    </source>
</evidence>
<dbReference type="Pfam" id="PF01546">
    <property type="entry name" value="Peptidase_M20"/>
    <property type="match status" value="1"/>
</dbReference>
<protein>
    <recommendedName>
        <fullName evidence="2">Peptidase M20 domain-containing protein 2</fullName>
    </recommendedName>
</protein>
<evidence type="ECO:0000313" key="5">
    <source>
        <dbReference type="Proteomes" id="UP000319383"/>
    </source>
</evidence>
<evidence type="ECO:0000313" key="4">
    <source>
        <dbReference type="EMBL" id="QDU44897.1"/>
    </source>
</evidence>
<dbReference type="InterPro" id="IPR002933">
    <property type="entry name" value="Peptidase_M20"/>
</dbReference>
<dbReference type="KEGG" id="sdyn:Mal52_33830"/>
<dbReference type="InterPro" id="IPR017439">
    <property type="entry name" value="Amidohydrolase"/>
</dbReference>
<dbReference type="InterPro" id="IPR017144">
    <property type="entry name" value="Xaa-Arg_dipeptidase"/>
</dbReference>
<comment type="similarity">
    <text evidence="2">Belongs to the peptidase M20A family.</text>
</comment>
<dbReference type="Gene3D" id="3.40.630.10">
    <property type="entry name" value="Zn peptidases"/>
    <property type="match status" value="1"/>
</dbReference>
<dbReference type="InterPro" id="IPR011650">
    <property type="entry name" value="Peptidase_M20_dimer"/>
</dbReference>
<evidence type="ECO:0000256" key="2">
    <source>
        <dbReference type="PIRNR" id="PIRNR037226"/>
    </source>
</evidence>
<dbReference type="GO" id="GO:0016805">
    <property type="term" value="F:dipeptidase activity"/>
    <property type="evidence" value="ECO:0007669"/>
    <property type="project" value="InterPro"/>
</dbReference>
<dbReference type="EMBL" id="CP036276">
    <property type="protein sequence ID" value="QDU44897.1"/>
    <property type="molecule type" value="Genomic_DNA"/>
</dbReference>
<dbReference type="AlphaFoldDB" id="A0A517ZR03"/>